<gene>
    <name evidence="1" type="ORF">BpHYR1_036922</name>
</gene>
<keyword evidence="2" id="KW-1185">Reference proteome</keyword>
<protein>
    <submittedName>
        <fullName evidence="1">Uncharacterized protein</fullName>
    </submittedName>
</protein>
<organism evidence="1 2">
    <name type="scientific">Brachionus plicatilis</name>
    <name type="common">Marine rotifer</name>
    <name type="synonym">Brachionus muelleri</name>
    <dbReference type="NCBI Taxonomy" id="10195"/>
    <lineage>
        <taxon>Eukaryota</taxon>
        <taxon>Metazoa</taxon>
        <taxon>Spiralia</taxon>
        <taxon>Gnathifera</taxon>
        <taxon>Rotifera</taxon>
        <taxon>Eurotatoria</taxon>
        <taxon>Monogononta</taxon>
        <taxon>Pseudotrocha</taxon>
        <taxon>Ploima</taxon>
        <taxon>Brachionidae</taxon>
        <taxon>Brachionus</taxon>
    </lineage>
</organism>
<dbReference type="Proteomes" id="UP000276133">
    <property type="component" value="Unassembled WGS sequence"/>
</dbReference>
<evidence type="ECO:0000313" key="1">
    <source>
        <dbReference type="EMBL" id="RNA27969.1"/>
    </source>
</evidence>
<sequence>MVFQLLNVFFLNKFIFDTNKVVASEFLAVNLDLCGLLIHKSQVKSKSGLLNNSAKYMLNIRGSSKTAFCNYTMAFFLTFVKFNLSISDLA</sequence>
<accession>A0A3M7RWZ9</accession>
<dbReference type="AlphaFoldDB" id="A0A3M7RWZ9"/>
<comment type="caution">
    <text evidence="1">The sequence shown here is derived from an EMBL/GenBank/DDBJ whole genome shotgun (WGS) entry which is preliminary data.</text>
</comment>
<name>A0A3M7RWZ9_BRAPC</name>
<reference evidence="1 2" key="1">
    <citation type="journal article" date="2018" name="Sci. Rep.">
        <title>Genomic signatures of local adaptation to the degree of environmental predictability in rotifers.</title>
        <authorList>
            <person name="Franch-Gras L."/>
            <person name="Hahn C."/>
            <person name="Garcia-Roger E.M."/>
            <person name="Carmona M.J."/>
            <person name="Serra M."/>
            <person name="Gomez A."/>
        </authorList>
    </citation>
    <scope>NUCLEOTIDE SEQUENCE [LARGE SCALE GENOMIC DNA]</scope>
    <source>
        <strain evidence="1">HYR1</strain>
    </source>
</reference>
<evidence type="ECO:0000313" key="2">
    <source>
        <dbReference type="Proteomes" id="UP000276133"/>
    </source>
</evidence>
<proteinExistence type="predicted"/>
<dbReference type="EMBL" id="REGN01002462">
    <property type="protein sequence ID" value="RNA27969.1"/>
    <property type="molecule type" value="Genomic_DNA"/>
</dbReference>